<comment type="subcellular location">
    <subcellularLocation>
        <location evidence="1 10">Cell outer membrane</location>
        <topology evidence="1 10">Multi-pass membrane protein</topology>
    </subcellularLocation>
</comment>
<keyword evidence="7 10" id="KW-0472">Membrane</keyword>
<evidence type="ECO:0000256" key="10">
    <source>
        <dbReference type="PROSITE-ProRule" id="PRU01360"/>
    </source>
</evidence>
<dbReference type="SUPFAM" id="SSF56935">
    <property type="entry name" value="Porins"/>
    <property type="match status" value="1"/>
</dbReference>
<feature type="region of interest" description="Disordered" evidence="12">
    <location>
        <begin position="232"/>
        <end position="261"/>
    </location>
</feature>
<evidence type="ECO:0000256" key="7">
    <source>
        <dbReference type="ARBA" id="ARBA00023136"/>
    </source>
</evidence>
<evidence type="ECO:0000256" key="8">
    <source>
        <dbReference type="ARBA" id="ARBA00023170"/>
    </source>
</evidence>
<dbReference type="NCBIfam" id="NF010048">
    <property type="entry name" value="PRK13524.1"/>
    <property type="match status" value="1"/>
</dbReference>
<evidence type="ECO:0000256" key="5">
    <source>
        <dbReference type="ARBA" id="ARBA00022692"/>
    </source>
</evidence>
<evidence type="ECO:0000313" key="16">
    <source>
        <dbReference type="Proteomes" id="UP000830925"/>
    </source>
</evidence>
<dbReference type="Gene3D" id="2.40.170.20">
    <property type="entry name" value="TonB-dependent receptor, beta-barrel domain"/>
    <property type="match status" value="1"/>
</dbReference>
<evidence type="ECO:0000256" key="2">
    <source>
        <dbReference type="ARBA" id="ARBA00009810"/>
    </source>
</evidence>
<dbReference type="GO" id="GO:0042931">
    <property type="term" value="F:enterobactin transmembrane transporter activity"/>
    <property type="evidence" value="ECO:0007669"/>
    <property type="project" value="TreeGrafter"/>
</dbReference>
<evidence type="ECO:0000256" key="3">
    <source>
        <dbReference type="ARBA" id="ARBA00022448"/>
    </source>
</evidence>
<accession>A0AAE9HBG4</accession>
<keyword evidence="9 10" id="KW-0998">Cell outer membrane</keyword>
<feature type="compositionally biased region" description="Basic and acidic residues" evidence="12">
    <location>
        <begin position="232"/>
        <end position="246"/>
    </location>
</feature>
<evidence type="ECO:0000256" key="11">
    <source>
        <dbReference type="RuleBase" id="RU003357"/>
    </source>
</evidence>
<keyword evidence="4 10" id="KW-1134">Transmembrane beta strand</keyword>
<dbReference type="Gene3D" id="2.170.130.10">
    <property type="entry name" value="TonB-dependent receptor, plug domain"/>
    <property type="match status" value="1"/>
</dbReference>
<evidence type="ECO:0000256" key="6">
    <source>
        <dbReference type="ARBA" id="ARBA00023077"/>
    </source>
</evidence>
<keyword evidence="3 10" id="KW-0813">Transport</keyword>
<dbReference type="Pfam" id="PF07715">
    <property type="entry name" value="Plug"/>
    <property type="match status" value="1"/>
</dbReference>
<keyword evidence="6 11" id="KW-0798">TonB box</keyword>
<dbReference type="Pfam" id="PF00593">
    <property type="entry name" value="TonB_dep_Rec_b-barrel"/>
    <property type="match status" value="1"/>
</dbReference>
<evidence type="ECO:0000256" key="4">
    <source>
        <dbReference type="ARBA" id="ARBA00022452"/>
    </source>
</evidence>
<feature type="domain" description="TonB-dependent receptor-like beta-barrel" evidence="13">
    <location>
        <begin position="258"/>
        <end position="722"/>
    </location>
</feature>
<dbReference type="GO" id="GO:0042912">
    <property type="term" value="F:colicin transmembrane transporter activity"/>
    <property type="evidence" value="ECO:0007669"/>
    <property type="project" value="TreeGrafter"/>
</dbReference>
<gene>
    <name evidence="15" type="ORF">MXF72_09250</name>
</gene>
<evidence type="ECO:0000259" key="14">
    <source>
        <dbReference type="Pfam" id="PF07715"/>
    </source>
</evidence>
<dbReference type="NCBIfam" id="NF010051">
    <property type="entry name" value="PRK13528.1"/>
    <property type="match status" value="1"/>
</dbReference>
<dbReference type="InterPro" id="IPR012910">
    <property type="entry name" value="Plug_dom"/>
</dbReference>
<sequence>MSVSSSLAAKRQVPSGVSFMPLSSLAVALLLAFPYQTQAQEVEELDRIVVKAEQELKQTLGSSIITAEDIQKSPPANDISEVLRTMPGVNLTGNSASGQRGNNRQIDIRGMGPENTMILIDGKPVSSRSAVRFGWRGERDSRGDTNWVPAEQIERVEVLRGPAAARYGNGAAGGVVNIITKPTTDKFQGTYSLYGNLPEHSDEGATRRMSFGLSGPISESLSFRLYGNLNKTDSDDPEINKGHQTERGGANANSLPAGREGVRNKDINGLLSWRPDSRQTVDLEASYSRQGNIYTGDTQNTNTNDEVKRQLGDETNKMYRQSYSLTHRGDWNDKTNTLSYFQYEKTRNYRILEGLAGGTEGAFNDPLRVKDGGFGTIDLTTMTAHTELSHQFKTGSIEQYATFGLEWVGQELNDKSSDLAARNPEKVPSSPRSYKPKARANIYSVFVEDNIYATDKTTVTPGLRFDYHDIHGSNWSPSLNLSHAVTDNWLFKAGIARAYKAPNLYQSNDGYTLYSAGNGCWGNTGAPNVVEAGCFLQGNSNLKAETSLNKELGVEYVGADGLGASLTYFHNDYRNKVEAGRFAQSSFWDMNRDQLVLQWENIPKAVVSGLEGNLTLPLAENWLWSTNFTYMIESKNKTTGEALSTIPKYTINTTLDWNVNADWSLRAKATFYGEQKPPKYDFYGQPLTGSATDKVSPYALFGLSTQYKINKHFRINAGVDNLFDKRLFRRGNAIGVNLTNANYIYGAGARTFNQPGRTFFLGLSGTF</sequence>
<dbReference type="InterPro" id="IPR039426">
    <property type="entry name" value="TonB-dep_rcpt-like"/>
</dbReference>
<dbReference type="EMBL" id="CP095873">
    <property type="protein sequence ID" value="UPL23242.1"/>
    <property type="molecule type" value="Genomic_DNA"/>
</dbReference>
<dbReference type="InterPro" id="IPR036942">
    <property type="entry name" value="Beta-barrel_TonB_sf"/>
</dbReference>
<dbReference type="InterPro" id="IPR010105">
    <property type="entry name" value="TonB_sidphr_rcpt"/>
</dbReference>
<evidence type="ECO:0000256" key="1">
    <source>
        <dbReference type="ARBA" id="ARBA00004571"/>
    </source>
</evidence>
<dbReference type="Proteomes" id="UP000830925">
    <property type="component" value="Chromosome"/>
</dbReference>
<feature type="domain" description="TonB-dependent receptor plug" evidence="14">
    <location>
        <begin position="62"/>
        <end position="175"/>
    </location>
</feature>
<proteinExistence type="inferred from homology"/>
<reference evidence="15" key="1">
    <citation type="submission" date="2022-04" db="EMBL/GenBank/DDBJ databases">
        <title>Genomic mining of Alcaligenes faecalis D334 producing ectoin and derivatives.</title>
        <authorList>
            <person name="Doan V.T."/>
            <person name="Quach N.T."/>
            <person name="Vu T.-H.-N."/>
            <person name="Phi Q.-T."/>
        </authorList>
    </citation>
    <scope>NUCLEOTIDE SEQUENCE</scope>
    <source>
        <strain evidence="15">D334</strain>
    </source>
</reference>
<dbReference type="InterPro" id="IPR058134">
    <property type="entry name" value="PirA/FepA/PfeA"/>
</dbReference>
<comment type="similarity">
    <text evidence="2 10 11">Belongs to the TonB-dependent receptor family.</text>
</comment>
<dbReference type="InterPro" id="IPR000531">
    <property type="entry name" value="Beta-barrel_TonB"/>
</dbReference>
<dbReference type="GO" id="GO:0009279">
    <property type="term" value="C:cell outer membrane"/>
    <property type="evidence" value="ECO:0007669"/>
    <property type="project" value="UniProtKB-SubCell"/>
</dbReference>
<dbReference type="GO" id="GO:0044718">
    <property type="term" value="P:siderophore transmembrane transport"/>
    <property type="evidence" value="ECO:0007669"/>
    <property type="project" value="TreeGrafter"/>
</dbReference>
<feature type="compositionally biased region" description="Polar residues" evidence="12">
    <location>
        <begin position="91"/>
        <end position="105"/>
    </location>
</feature>
<name>A0AAE9HBG4_ALCFA</name>
<evidence type="ECO:0000259" key="13">
    <source>
        <dbReference type="Pfam" id="PF00593"/>
    </source>
</evidence>
<dbReference type="PROSITE" id="PS52016">
    <property type="entry name" value="TONB_DEPENDENT_REC_3"/>
    <property type="match status" value="1"/>
</dbReference>
<evidence type="ECO:0000256" key="9">
    <source>
        <dbReference type="ARBA" id="ARBA00023237"/>
    </source>
</evidence>
<keyword evidence="5 10" id="KW-0812">Transmembrane</keyword>
<evidence type="ECO:0000313" key="15">
    <source>
        <dbReference type="EMBL" id="UPL23242.1"/>
    </source>
</evidence>
<evidence type="ECO:0000256" key="12">
    <source>
        <dbReference type="SAM" id="MobiDB-lite"/>
    </source>
</evidence>
<dbReference type="InterPro" id="IPR037066">
    <property type="entry name" value="Plug_dom_sf"/>
</dbReference>
<dbReference type="GO" id="GO:0015344">
    <property type="term" value="F:siderophore uptake transmembrane transporter activity"/>
    <property type="evidence" value="ECO:0007669"/>
    <property type="project" value="TreeGrafter"/>
</dbReference>
<dbReference type="CDD" id="cd01347">
    <property type="entry name" value="ligand_gated_channel"/>
    <property type="match status" value="1"/>
</dbReference>
<organism evidence="15 16">
    <name type="scientific">Alcaligenes faecalis</name>
    <dbReference type="NCBI Taxonomy" id="511"/>
    <lineage>
        <taxon>Bacteria</taxon>
        <taxon>Pseudomonadati</taxon>
        <taxon>Pseudomonadota</taxon>
        <taxon>Betaproteobacteria</taxon>
        <taxon>Burkholderiales</taxon>
        <taxon>Alcaligenaceae</taxon>
        <taxon>Alcaligenes</taxon>
    </lineage>
</organism>
<feature type="region of interest" description="Disordered" evidence="12">
    <location>
        <begin position="90"/>
        <end position="109"/>
    </location>
</feature>
<dbReference type="GO" id="GO:0038023">
    <property type="term" value="F:signaling receptor activity"/>
    <property type="evidence" value="ECO:0007669"/>
    <property type="project" value="InterPro"/>
</dbReference>
<dbReference type="PANTHER" id="PTHR30069">
    <property type="entry name" value="TONB-DEPENDENT OUTER MEMBRANE RECEPTOR"/>
    <property type="match status" value="1"/>
</dbReference>
<dbReference type="NCBIfam" id="TIGR01783">
    <property type="entry name" value="TonB-siderophor"/>
    <property type="match status" value="1"/>
</dbReference>
<dbReference type="AlphaFoldDB" id="A0AAE9HBG4"/>
<protein>
    <submittedName>
        <fullName evidence="15">TonB-dependent siderophore receptor</fullName>
    </submittedName>
</protein>
<keyword evidence="8 15" id="KW-0675">Receptor</keyword>
<dbReference type="PANTHER" id="PTHR30069:SF51">
    <property type="entry name" value="FERRIENTEROBACTIN RECEPTOR"/>
    <property type="match status" value="1"/>
</dbReference>